<evidence type="ECO:0000313" key="4">
    <source>
        <dbReference type="EMBL" id="OGY93734.1"/>
    </source>
</evidence>
<dbReference type="GO" id="GO:0006654">
    <property type="term" value="P:phosphatidic acid biosynthetic process"/>
    <property type="evidence" value="ECO:0007669"/>
    <property type="project" value="TreeGrafter"/>
</dbReference>
<accession>A0A1G2BX20</accession>
<dbReference type="Pfam" id="PF01553">
    <property type="entry name" value="Acyltransferase"/>
    <property type="match status" value="1"/>
</dbReference>
<gene>
    <name evidence="4" type="ORF">A2406_04175</name>
</gene>
<evidence type="ECO:0000313" key="5">
    <source>
        <dbReference type="Proteomes" id="UP000177626"/>
    </source>
</evidence>
<dbReference type="InterPro" id="IPR002123">
    <property type="entry name" value="Plipid/glycerol_acylTrfase"/>
</dbReference>
<dbReference type="EMBL" id="MHKQ01000018">
    <property type="protein sequence ID" value="OGY93734.1"/>
    <property type="molecule type" value="Genomic_DNA"/>
</dbReference>
<dbReference type="PANTHER" id="PTHR10434:SF11">
    <property type="entry name" value="1-ACYL-SN-GLYCEROL-3-PHOSPHATE ACYLTRANSFERASE"/>
    <property type="match status" value="1"/>
</dbReference>
<dbReference type="SUPFAM" id="SSF69593">
    <property type="entry name" value="Glycerol-3-phosphate (1)-acyltransferase"/>
    <property type="match status" value="1"/>
</dbReference>
<dbReference type="CDD" id="cd07989">
    <property type="entry name" value="LPLAT_AGPAT-like"/>
    <property type="match status" value="1"/>
</dbReference>
<keyword evidence="1" id="KW-0808">Transferase</keyword>
<sequence length="199" mass="22819">MFYKLLQFFLSPLIRFFWVGNVNDIKNIPFNGSAIVAANHNSYLDFFILSSILKRRIYFLAGEVFFKSKLWKPLMLLTGQIKVDRYGGDKKLVYAQVEKVLINNSLLGIFPEGTRSRNGKLQKGYNGAVKFAYQYKVPIIPVGIIGTFDAWPPNRKFPKLIKSKVNIGCPFRINSNDFDSETSKLMDKIALLSDKVYEE</sequence>
<name>A0A1G2BX20_9BACT</name>
<evidence type="ECO:0000256" key="2">
    <source>
        <dbReference type="ARBA" id="ARBA00023315"/>
    </source>
</evidence>
<proteinExistence type="predicted"/>
<reference evidence="4 5" key="1">
    <citation type="journal article" date="2016" name="Nat. Commun.">
        <title>Thousands of microbial genomes shed light on interconnected biogeochemical processes in an aquifer system.</title>
        <authorList>
            <person name="Anantharaman K."/>
            <person name="Brown C.T."/>
            <person name="Hug L.A."/>
            <person name="Sharon I."/>
            <person name="Castelle C.J."/>
            <person name="Probst A.J."/>
            <person name="Thomas B.C."/>
            <person name="Singh A."/>
            <person name="Wilkins M.J."/>
            <person name="Karaoz U."/>
            <person name="Brodie E.L."/>
            <person name="Williams K.H."/>
            <person name="Hubbard S.S."/>
            <person name="Banfield J.F."/>
        </authorList>
    </citation>
    <scope>NUCLEOTIDE SEQUENCE [LARGE SCALE GENOMIC DNA]</scope>
</reference>
<comment type="caution">
    <text evidence="4">The sequence shown here is derived from an EMBL/GenBank/DDBJ whole genome shotgun (WGS) entry which is preliminary data.</text>
</comment>
<dbReference type="Proteomes" id="UP000177626">
    <property type="component" value="Unassembled WGS sequence"/>
</dbReference>
<dbReference type="GO" id="GO:0005886">
    <property type="term" value="C:plasma membrane"/>
    <property type="evidence" value="ECO:0007669"/>
    <property type="project" value="TreeGrafter"/>
</dbReference>
<dbReference type="AlphaFoldDB" id="A0A1G2BX20"/>
<dbReference type="PANTHER" id="PTHR10434">
    <property type="entry name" value="1-ACYL-SN-GLYCEROL-3-PHOSPHATE ACYLTRANSFERASE"/>
    <property type="match status" value="1"/>
</dbReference>
<protein>
    <recommendedName>
        <fullName evidence="3">Phospholipid/glycerol acyltransferase domain-containing protein</fullName>
    </recommendedName>
</protein>
<dbReference type="SMART" id="SM00563">
    <property type="entry name" value="PlsC"/>
    <property type="match status" value="1"/>
</dbReference>
<keyword evidence="2" id="KW-0012">Acyltransferase</keyword>
<evidence type="ECO:0000259" key="3">
    <source>
        <dbReference type="SMART" id="SM00563"/>
    </source>
</evidence>
<evidence type="ECO:0000256" key="1">
    <source>
        <dbReference type="ARBA" id="ARBA00022679"/>
    </source>
</evidence>
<organism evidence="4 5">
    <name type="scientific">Candidatus Komeilibacteria bacterium RIFOXYC1_FULL_37_11</name>
    <dbReference type="NCBI Taxonomy" id="1798555"/>
    <lineage>
        <taxon>Bacteria</taxon>
        <taxon>Candidatus Komeiliibacteriota</taxon>
    </lineage>
</organism>
<feature type="domain" description="Phospholipid/glycerol acyltransferase" evidence="3">
    <location>
        <begin position="34"/>
        <end position="147"/>
    </location>
</feature>
<dbReference type="GO" id="GO:0003841">
    <property type="term" value="F:1-acylglycerol-3-phosphate O-acyltransferase activity"/>
    <property type="evidence" value="ECO:0007669"/>
    <property type="project" value="TreeGrafter"/>
</dbReference>